<accession>A0ACB8ENL9</accession>
<comment type="caution">
    <text evidence="1">The sequence shown here is derived from an EMBL/GenBank/DDBJ whole genome shotgun (WGS) entry which is preliminary data.</text>
</comment>
<dbReference type="EMBL" id="CM037616">
    <property type="protein sequence ID" value="KAH7994013.1"/>
    <property type="molecule type" value="Genomic_DNA"/>
</dbReference>
<dbReference type="Proteomes" id="UP000827872">
    <property type="component" value="Linkage Group LG03"/>
</dbReference>
<proteinExistence type="predicted"/>
<organism evidence="1 2">
    <name type="scientific">Sphaerodactylus townsendi</name>
    <dbReference type="NCBI Taxonomy" id="933632"/>
    <lineage>
        <taxon>Eukaryota</taxon>
        <taxon>Metazoa</taxon>
        <taxon>Chordata</taxon>
        <taxon>Craniata</taxon>
        <taxon>Vertebrata</taxon>
        <taxon>Euteleostomi</taxon>
        <taxon>Lepidosauria</taxon>
        <taxon>Squamata</taxon>
        <taxon>Bifurcata</taxon>
        <taxon>Gekkota</taxon>
        <taxon>Sphaerodactylidae</taxon>
        <taxon>Sphaerodactylus</taxon>
    </lineage>
</organism>
<name>A0ACB8ENL9_9SAUR</name>
<gene>
    <name evidence="1" type="ORF">K3G42_032965</name>
</gene>
<evidence type="ECO:0000313" key="1">
    <source>
        <dbReference type="EMBL" id="KAH7994013.1"/>
    </source>
</evidence>
<reference evidence="1" key="1">
    <citation type="submission" date="2021-08" db="EMBL/GenBank/DDBJ databases">
        <title>The first chromosome-level gecko genome reveals the dynamic sex chromosomes of Neotropical dwarf geckos (Sphaerodactylidae: Sphaerodactylus).</title>
        <authorList>
            <person name="Pinto B.J."/>
            <person name="Keating S.E."/>
            <person name="Gamble T."/>
        </authorList>
    </citation>
    <scope>NUCLEOTIDE SEQUENCE</scope>
    <source>
        <strain evidence="1">TG3544</strain>
    </source>
</reference>
<protein>
    <submittedName>
        <fullName evidence="1">Uncharacterized protein</fullName>
    </submittedName>
</protein>
<evidence type="ECO:0000313" key="2">
    <source>
        <dbReference type="Proteomes" id="UP000827872"/>
    </source>
</evidence>
<sequence>MADQGETPPLSGFRVSPGGTSRQGLASTGESLQRRYGAQQNGEGEEETSCWWPCSHFRMPKRSMITSGHRAKVIYFYDSIFEAESSKERINDRYVIFFNTIDRYN</sequence>
<keyword evidence="2" id="KW-1185">Reference proteome</keyword>